<reference evidence="6" key="1">
    <citation type="submission" date="2023-07" db="EMBL/GenBank/DDBJ databases">
        <title>Genomic Encyclopedia of Type Strains, Phase IV (KMG-IV): sequencing the most valuable type-strain genomes for metagenomic binning, comparative biology and taxonomic classification.</title>
        <authorList>
            <person name="Goeker M."/>
        </authorList>
    </citation>
    <scope>NUCLEOTIDE SEQUENCE</scope>
    <source>
        <strain evidence="6">DSM 26174</strain>
    </source>
</reference>
<organism evidence="6 7">
    <name type="scientific">Aureibacter tunicatorum</name>
    <dbReference type="NCBI Taxonomy" id="866807"/>
    <lineage>
        <taxon>Bacteria</taxon>
        <taxon>Pseudomonadati</taxon>
        <taxon>Bacteroidota</taxon>
        <taxon>Cytophagia</taxon>
        <taxon>Cytophagales</taxon>
        <taxon>Persicobacteraceae</taxon>
        <taxon>Aureibacter</taxon>
    </lineage>
</organism>
<keyword evidence="4" id="KW-1133">Transmembrane helix</keyword>
<evidence type="ECO:0000259" key="5">
    <source>
        <dbReference type="PROSITE" id="PS01124"/>
    </source>
</evidence>
<keyword evidence="1" id="KW-0805">Transcription regulation</keyword>
<feature type="transmembrane region" description="Helical" evidence="4">
    <location>
        <begin position="161"/>
        <end position="179"/>
    </location>
</feature>
<evidence type="ECO:0000256" key="4">
    <source>
        <dbReference type="SAM" id="Phobius"/>
    </source>
</evidence>
<accession>A0AAE3XQR0</accession>
<feature type="transmembrane region" description="Helical" evidence="4">
    <location>
        <begin position="39"/>
        <end position="59"/>
    </location>
</feature>
<comment type="caution">
    <text evidence="6">The sequence shown here is derived from an EMBL/GenBank/DDBJ whole genome shotgun (WGS) entry which is preliminary data.</text>
</comment>
<dbReference type="GO" id="GO:0043565">
    <property type="term" value="F:sequence-specific DNA binding"/>
    <property type="evidence" value="ECO:0007669"/>
    <property type="project" value="InterPro"/>
</dbReference>
<gene>
    <name evidence="6" type="ORF">HNQ88_004484</name>
</gene>
<feature type="transmembrane region" description="Helical" evidence="4">
    <location>
        <begin position="97"/>
        <end position="117"/>
    </location>
</feature>
<dbReference type="Proteomes" id="UP001185092">
    <property type="component" value="Unassembled WGS sequence"/>
</dbReference>
<evidence type="ECO:0000256" key="2">
    <source>
        <dbReference type="ARBA" id="ARBA00023125"/>
    </source>
</evidence>
<evidence type="ECO:0000256" key="1">
    <source>
        <dbReference type="ARBA" id="ARBA00023015"/>
    </source>
</evidence>
<dbReference type="Gene3D" id="1.10.10.60">
    <property type="entry name" value="Homeodomain-like"/>
    <property type="match status" value="2"/>
</dbReference>
<dbReference type="Pfam" id="PF12833">
    <property type="entry name" value="HTH_18"/>
    <property type="match status" value="1"/>
</dbReference>
<protein>
    <submittedName>
        <fullName evidence="6">AraC-like DNA-binding protein</fullName>
    </submittedName>
</protein>
<keyword evidence="2 6" id="KW-0238">DNA-binding</keyword>
<dbReference type="PROSITE" id="PS01124">
    <property type="entry name" value="HTH_ARAC_FAMILY_2"/>
    <property type="match status" value="1"/>
</dbReference>
<dbReference type="PANTHER" id="PTHR43280:SF29">
    <property type="entry name" value="ARAC-FAMILY TRANSCRIPTIONAL REGULATOR"/>
    <property type="match status" value="1"/>
</dbReference>
<feature type="transmembrane region" description="Helical" evidence="4">
    <location>
        <begin position="129"/>
        <end position="149"/>
    </location>
</feature>
<feature type="domain" description="HTH araC/xylS-type" evidence="5">
    <location>
        <begin position="233"/>
        <end position="339"/>
    </location>
</feature>
<feature type="transmembrane region" description="Helical" evidence="4">
    <location>
        <begin position="65"/>
        <end position="85"/>
    </location>
</feature>
<keyword evidence="3" id="KW-0804">Transcription</keyword>
<dbReference type="SUPFAM" id="SSF46689">
    <property type="entry name" value="Homeodomain-like"/>
    <property type="match status" value="1"/>
</dbReference>
<dbReference type="PANTHER" id="PTHR43280">
    <property type="entry name" value="ARAC-FAMILY TRANSCRIPTIONAL REGULATOR"/>
    <property type="match status" value="1"/>
</dbReference>
<evidence type="ECO:0000313" key="6">
    <source>
        <dbReference type="EMBL" id="MDR6241397.1"/>
    </source>
</evidence>
<name>A0AAE3XQR0_9BACT</name>
<dbReference type="InterPro" id="IPR009057">
    <property type="entry name" value="Homeodomain-like_sf"/>
</dbReference>
<sequence length="354" mass="40683">MTKEIIFFFISTLGVFNSFAISIYFIFIKKRLSFHFKLAGLSIFLISIQPAIDCLYFFDNHIPEFTLKISLLANFCSTVITYILLSNDKNKLSTKSISHIISCLIIIVSTSALLLIPSKIDQWETGLKHIVFTILIIYLFKSGLLISSIYKHKPITCVRRLRFIIFGLLIGVFASYGIALISFTILSPISFTLISFIAIILYMQKHNIEESNAILKTPKVENSKNKWEKSHAENLIQNLKNYMANSKCYKDPNLKVSDVAKEINIQPYELSHLVNNYMGRNFINFINEYRINEAKILLDTQEHLTVEGIGYECGFNSKSTFFTTFKSNTNLTPSKYKKRNKKVRISKEELLIAK</sequence>
<dbReference type="EMBL" id="JAVDQD010000008">
    <property type="protein sequence ID" value="MDR6241397.1"/>
    <property type="molecule type" value="Genomic_DNA"/>
</dbReference>
<dbReference type="SMART" id="SM00342">
    <property type="entry name" value="HTH_ARAC"/>
    <property type="match status" value="1"/>
</dbReference>
<dbReference type="InterPro" id="IPR018062">
    <property type="entry name" value="HTH_AraC-typ_CS"/>
</dbReference>
<keyword evidence="4" id="KW-0812">Transmembrane</keyword>
<keyword evidence="4" id="KW-0472">Membrane</keyword>
<dbReference type="InterPro" id="IPR018060">
    <property type="entry name" value="HTH_AraC"/>
</dbReference>
<dbReference type="GO" id="GO:0003700">
    <property type="term" value="F:DNA-binding transcription factor activity"/>
    <property type="evidence" value="ECO:0007669"/>
    <property type="project" value="InterPro"/>
</dbReference>
<proteinExistence type="predicted"/>
<dbReference type="PROSITE" id="PS00041">
    <property type="entry name" value="HTH_ARAC_FAMILY_1"/>
    <property type="match status" value="1"/>
</dbReference>
<evidence type="ECO:0000256" key="3">
    <source>
        <dbReference type="ARBA" id="ARBA00023163"/>
    </source>
</evidence>
<evidence type="ECO:0000313" key="7">
    <source>
        <dbReference type="Proteomes" id="UP001185092"/>
    </source>
</evidence>
<feature type="transmembrane region" description="Helical" evidence="4">
    <location>
        <begin position="6"/>
        <end position="27"/>
    </location>
</feature>
<keyword evidence="7" id="KW-1185">Reference proteome</keyword>
<dbReference type="AlphaFoldDB" id="A0AAE3XQR0"/>
<dbReference type="RefSeq" id="WP_309942123.1">
    <property type="nucleotide sequence ID" value="NZ_AP025306.1"/>
</dbReference>